<evidence type="ECO:0000256" key="1">
    <source>
        <dbReference type="ARBA" id="ARBA00004141"/>
    </source>
</evidence>
<dbReference type="PANTHER" id="PTHR43341:SF4">
    <property type="entry name" value="ARGININE PERMEASE CAN1-RELATED"/>
    <property type="match status" value="1"/>
</dbReference>
<name>S8E7Y7_FOMSC</name>
<accession>S8E7Y7</accession>
<dbReference type="EMBL" id="KE504144">
    <property type="protein sequence ID" value="EPT01157.1"/>
    <property type="molecule type" value="Genomic_DNA"/>
</dbReference>
<sequence>MEQNDYSVNQYVAKTGDDKAEGSSLEKGSQDLAVQDEKSGYAFDAADLDQVQRKLKQRHVQMIAIAGTLGTGLFLGSGAALREGGPLGALLGYTLVGTVGYATLCSLGEMTAFAPISGSFPHFAARWADPALGFALGWNYFYSCAISVPVEISAAVVLLTFWDPNTGHAAAYTAAITVCVCAINIFGVRWFGEAEFCFSIIKIFLITLLIITGLVVDLGGGPDHDRIGFRYWDKPGPIAPAGLEPKHIGLDRLLALISVIVQAAFSFQGMELVAIAASETRSPRRNIAKAVRRVFWRILVFYILGILITGMLVPYNDKDLLQDSGTAAESPYVIAFKRAGIKVLPAFINACVFTSAFSAGNSFLFSASRILYGLSIRRQAPRFLAYCTKSGLPIVAVIVAGCFAWLSFMNVSSGAETVFNWFVNLSTTAGFFSWGAMNVTYLRFYKGLKVQGIDRTKFSYYSSLQPYLAWWAVCWLTFFILINGYAVFWVWKTDDFITAYINIPIFIVPYVFWKFFKRTRAWRPEEMDFVTAIPTLEETEEPEEIPTTVWGKIGSWLF</sequence>
<feature type="transmembrane region" description="Helical" evidence="8">
    <location>
        <begin position="253"/>
        <end position="273"/>
    </location>
</feature>
<protein>
    <recommendedName>
        <fullName evidence="9">Amino acid permease/ SLC12A domain-containing protein</fullName>
    </recommendedName>
</protein>
<organism evidence="10 11">
    <name type="scientific">Fomitopsis schrenkii</name>
    <name type="common">Brown rot fungus</name>
    <dbReference type="NCBI Taxonomy" id="2126942"/>
    <lineage>
        <taxon>Eukaryota</taxon>
        <taxon>Fungi</taxon>
        <taxon>Dikarya</taxon>
        <taxon>Basidiomycota</taxon>
        <taxon>Agaricomycotina</taxon>
        <taxon>Agaricomycetes</taxon>
        <taxon>Polyporales</taxon>
        <taxon>Fomitopsis</taxon>
    </lineage>
</organism>
<dbReference type="Proteomes" id="UP000015241">
    <property type="component" value="Unassembled WGS sequence"/>
</dbReference>
<dbReference type="eggNOG" id="KOG1286">
    <property type="taxonomic scope" value="Eukaryota"/>
</dbReference>
<dbReference type="FunFam" id="1.20.1740.10:FF:000006">
    <property type="entry name" value="General amino acid permease"/>
    <property type="match status" value="1"/>
</dbReference>
<evidence type="ECO:0000256" key="6">
    <source>
        <dbReference type="ARBA" id="ARBA00023136"/>
    </source>
</evidence>
<keyword evidence="3 8" id="KW-0812">Transmembrane</keyword>
<dbReference type="OrthoDB" id="10062876at2759"/>
<feature type="region of interest" description="Disordered" evidence="7">
    <location>
        <begin position="1"/>
        <end position="31"/>
    </location>
</feature>
<dbReference type="STRING" id="743788.S8E7Y7"/>
<keyword evidence="11" id="KW-1185">Reference proteome</keyword>
<evidence type="ECO:0000256" key="5">
    <source>
        <dbReference type="ARBA" id="ARBA00022989"/>
    </source>
</evidence>
<feature type="transmembrane region" description="Helical" evidence="8">
    <location>
        <begin position="140"/>
        <end position="162"/>
    </location>
</feature>
<keyword evidence="5 8" id="KW-1133">Transmembrane helix</keyword>
<feature type="transmembrane region" description="Helical" evidence="8">
    <location>
        <begin position="466"/>
        <end position="491"/>
    </location>
</feature>
<gene>
    <name evidence="10" type="ORF">FOMPIDRAFT_1120997</name>
</gene>
<feature type="transmembrane region" description="Helical" evidence="8">
    <location>
        <begin position="294"/>
        <end position="315"/>
    </location>
</feature>
<evidence type="ECO:0000256" key="8">
    <source>
        <dbReference type="SAM" id="Phobius"/>
    </source>
</evidence>
<evidence type="ECO:0000256" key="4">
    <source>
        <dbReference type="ARBA" id="ARBA00022970"/>
    </source>
</evidence>
<feature type="transmembrane region" description="Helical" evidence="8">
    <location>
        <begin position="196"/>
        <end position="216"/>
    </location>
</feature>
<dbReference type="InterPro" id="IPR004841">
    <property type="entry name" value="AA-permease/SLC12A_dom"/>
</dbReference>
<dbReference type="AlphaFoldDB" id="S8E7Y7"/>
<dbReference type="PROSITE" id="PS00218">
    <property type="entry name" value="AMINO_ACID_PERMEASE_1"/>
    <property type="match status" value="1"/>
</dbReference>
<feature type="transmembrane region" description="Helical" evidence="8">
    <location>
        <begin position="497"/>
        <end position="516"/>
    </location>
</feature>
<feature type="transmembrane region" description="Helical" evidence="8">
    <location>
        <begin position="346"/>
        <end position="371"/>
    </location>
</feature>
<keyword evidence="2" id="KW-0813">Transport</keyword>
<dbReference type="PIRSF" id="PIRSF006060">
    <property type="entry name" value="AA_transporter"/>
    <property type="match status" value="1"/>
</dbReference>
<evidence type="ECO:0000256" key="2">
    <source>
        <dbReference type="ARBA" id="ARBA00022448"/>
    </source>
</evidence>
<feature type="transmembrane region" description="Helical" evidence="8">
    <location>
        <begin position="418"/>
        <end position="445"/>
    </location>
</feature>
<feature type="compositionally biased region" description="Polar residues" evidence="7">
    <location>
        <begin position="1"/>
        <end position="12"/>
    </location>
</feature>
<feature type="transmembrane region" description="Helical" evidence="8">
    <location>
        <begin position="62"/>
        <end position="81"/>
    </location>
</feature>
<evidence type="ECO:0000256" key="7">
    <source>
        <dbReference type="SAM" id="MobiDB-lite"/>
    </source>
</evidence>
<evidence type="ECO:0000259" key="9">
    <source>
        <dbReference type="Pfam" id="PF00324"/>
    </source>
</evidence>
<dbReference type="PANTHER" id="PTHR43341">
    <property type="entry name" value="AMINO ACID PERMEASE"/>
    <property type="match status" value="1"/>
</dbReference>
<dbReference type="GO" id="GO:0016020">
    <property type="term" value="C:membrane"/>
    <property type="evidence" value="ECO:0007669"/>
    <property type="project" value="UniProtKB-SubCell"/>
</dbReference>
<keyword evidence="6 8" id="KW-0472">Membrane</keyword>
<dbReference type="Pfam" id="PF00324">
    <property type="entry name" value="AA_permease"/>
    <property type="match status" value="1"/>
</dbReference>
<evidence type="ECO:0000313" key="10">
    <source>
        <dbReference type="EMBL" id="EPT01157.1"/>
    </source>
</evidence>
<proteinExistence type="predicted"/>
<feature type="domain" description="Amino acid permease/ SLC12A" evidence="9">
    <location>
        <begin position="59"/>
        <end position="520"/>
    </location>
</feature>
<dbReference type="Gene3D" id="1.20.1740.10">
    <property type="entry name" value="Amino acid/polyamine transporter I"/>
    <property type="match status" value="1"/>
</dbReference>
<feature type="transmembrane region" description="Helical" evidence="8">
    <location>
        <begin position="168"/>
        <end position="187"/>
    </location>
</feature>
<keyword evidence="4" id="KW-0029">Amino-acid transport</keyword>
<dbReference type="InParanoid" id="S8E7Y7"/>
<dbReference type="FunCoup" id="S8E7Y7">
    <property type="interactions" value="206"/>
</dbReference>
<dbReference type="GO" id="GO:0015171">
    <property type="term" value="F:amino acid transmembrane transporter activity"/>
    <property type="evidence" value="ECO:0007669"/>
    <property type="project" value="TreeGrafter"/>
</dbReference>
<dbReference type="InterPro" id="IPR050524">
    <property type="entry name" value="APC_YAT"/>
</dbReference>
<comment type="subcellular location">
    <subcellularLocation>
        <location evidence="1">Membrane</location>
        <topology evidence="1">Multi-pass membrane protein</topology>
    </subcellularLocation>
</comment>
<dbReference type="InterPro" id="IPR004840">
    <property type="entry name" value="Amino_acid_permease_CS"/>
</dbReference>
<evidence type="ECO:0000256" key="3">
    <source>
        <dbReference type="ARBA" id="ARBA00022692"/>
    </source>
</evidence>
<feature type="transmembrane region" description="Helical" evidence="8">
    <location>
        <begin position="87"/>
        <end position="107"/>
    </location>
</feature>
<dbReference type="HOGENOM" id="CLU_007946_12_1_1"/>
<evidence type="ECO:0000313" key="11">
    <source>
        <dbReference type="Proteomes" id="UP000015241"/>
    </source>
</evidence>
<feature type="transmembrane region" description="Helical" evidence="8">
    <location>
        <begin position="383"/>
        <end position="406"/>
    </location>
</feature>
<reference evidence="10 11" key="1">
    <citation type="journal article" date="2012" name="Science">
        <title>The Paleozoic origin of enzymatic lignin decomposition reconstructed from 31 fungal genomes.</title>
        <authorList>
            <person name="Floudas D."/>
            <person name="Binder M."/>
            <person name="Riley R."/>
            <person name="Barry K."/>
            <person name="Blanchette R.A."/>
            <person name="Henrissat B."/>
            <person name="Martinez A.T."/>
            <person name="Otillar R."/>
            <person name="Spatafora J.W."/>
            <person name="Yadav J.S."/>
            <person name="Aerts A."/>
            <person name="Benoit I."/>
            <person name="Boyd A."/>
            <person name="Carlson A."/>
            <person name="Copeland A."/>
            <person name="Coutinho P.M."/>
            <person name="de Vries R.P."/>
            <person name="Ferreira P."/>
            <person name="Findley K."/>
            <person name="Foster B."/>
            <person name="Gaskell J."/>
            <person name="Glotzer D."/>
            <person name="Gorecki P."/>
            <person name="Heitman J."/>
            <person name="Hesse C."/>
            <person name="Hori C."/>
            <person name="Igarashi K."/>
            <person name="Jurgens J.A."/>
            <person name="Kallen N."/>
            <person name="Kersten P."/>
            <person name="Kohler A."/>
            <person name="Kuees U."/>
            <person name="Kumar T.K.A."/>
            <person name="Kuo A."/>
            <person name="LaButti K."/>
            <person name="Larrondo L.F."/>
            <person name="Lindquist E."/>
            <person name="Ling A."/>
            <person name="Lombard V."/>
            <person name="Lucas S."/>
            <person name="Lundell T."/>
            <person name="Martin R."/>
            <person name="McLaughlin D.J."/>
            <person name="Morgenstern I."/>
            <person name="Morin E."/>
            <person name="Murat C."/>
            <person name="Nagy L.G."/>
            <person name="Nolan M."/>
            <person name="Ohm R.A."/>
            <person name="Patyshakuliyeva A."/>
            <person name="Rokas A."/>
            <person name="Ruiz-Duenas F.J."/>
            <person name="Sabat G."/>
            <person name="Salamov A."/>
            <person name="Samejima M."/>
            <person name="Schmutz J."/>
            <person name="Slot J.C."/>
            <person name="St John F."/>
            <person name="Stenlid J."/>
            <person name="Sun H."/>
            <person name="Sun S."/>
            <person name="Syed K."/>
            <person name="Tsang A."/>
            <person name="Wiebenga A."/>
            <person name="Young D."/>
            <person name="Pisabarro A."/>
            <person name="Eastwood D.C."/>
            <person name="Martin F."/>
            <person name="Cullen D."/>
            <person name="Grigoriev I.V."/>
            <person name="Hibbett D.S."/>
        </authorList>
    </citation>
    <scope>NUCLEOTIDE SEQUENCE</scope>
    <source>
        <strain evidence="11">FP-58527</strain>
    </source>
</reference>